<dbReference type="EMBL" id="CP036272">
    <property type="protein sequence ID" value="QDT61449.1"/>
    <property type="molecule type" value="Genomic_DNA"/>
</dbReference>
<gene>
    <name evidence="2" type="ORF">SV7mr_39850</name>
</gene>
<dbReference type="Proteomes" id="UP000315003">
    <property type="component" value="Chromosome"/>
</dbReference>
<name>A0A517SZ78_9BACT</name>
<protein>
    <submittedName>
        <fullName evidence="2">Uncharacterized protein</fullName>
    </submittedName>
</protein>
<dbReference type="OrthoDB" id="259548at2"/>
<feature type="region of interest" description="Disordered" evidence="1">
    <location>
        <begin position="94"/>
        <end position="113"/>
    </location>
</feature>
<reference evidence="2 3" key="1">
    <citation type="submission" date="2019-02" db="EMBL/GenBank/DDBJ databases">
        <title>Deep-cultivation of Planctomycetes and their phenomic and genomic characterization uncovers novel biology.</title>
        <authorList>
            <person name="Wiegand S."/>
            <person name="Jogler M."/>
            <person name="Boedeker C."/>
            <person name="Pinto D."/>
            <person name="Vollmers J."/>
            <person name="Rivas-Marin E."/>
            <person name="Kohn T."/>
            <person name="Peeters S.H."/>
            <person name="Heuer A."/>
            <person name="Rast P."/>
            <person name="Oberbeckmann S."/>
            <person name="Bunk B."/>
            <person name="Jeske O."/>
            <person name="Meyerdierks A."/>
            <person name="Storesund J.E."/>
            <person name="Kallscheuer N."/>
            <person name="Luecker S."/>
            <person name="Lage O.M."/>
            <person name="Pohl T."/>
            <person name="Merkel B.J."/>
            <person name="Hornburger P."/>
            <person name="Mueller R.-W."/>
            <person name="Bruemmer F."/>
            <person name="Labrenz M."/>
            <person name="Spormann A.M."/>
            <person name="Op den Camp H."/>
            <person name="Overmann J."/>
            <person name="Amann R."/>
            <person name="Jetten M.S.M."/>
            <person name="Mascher T."/>
            <person name="Medema M.H."/>
            <person name="Devos D.P."/>
            <person name="Kaster A.-K."/>
            <person name="Ovreas L."/>
            <person name="Rohde M."/>
            <person name="Galperin M.Y."/>
            <person name="Jogler C."/>
        </authorList>
    </citation>
    <scope>NUCLEOTIDE SEQUENCE [LARGE SCALE GENOMIC DNA]</scope>
    <source>
        <strain evidence="2 3">SV_7m_r</strain>
    </source>
</reference>
<dbReference type="AlphaFoldDB" id="A0A517SZ78"/>
<evidence type="ECO:0000256" key="1">
    <source>
        <dbReference type="SAM" id="MobiDB-lite"/>
    </source>
</evidence>
<proteinExistence type="predicted"/>
<accession>A0A517SZ78</accession>
<evidence type="ECO:0000313" key="2">
    <source>
        <dbReference type="EMBL" id="QDT61449.1"/>
    </source>
</evidence>
<keyword evidence="3" id="KW-1185">Reference proteome</keyword>
<evidence type="ECO:0000313" key="3">
    <source>
        <dbReference type="Proteomes" id="UP000315003"/>
    </source>
</evidence>
<organism evidence="2 3">
    <name type="scientific">Stieleria bergensis</name>
    <dbReference type="NCBI Taxonomy" id="2528025"/>
    <lineage>
        <taxon>Bacteria</taxon>
        <taxon>Pseudomonadati</taxon>
        <taxon>Planctomycetota</taxon>
        <taxon>Planctomycetia</taxon>
        <taxon>Pirellulales</taxon>
        <taxon>Pirellulaceae</taxon>
        <taxon>Stieleria</taxon>
    </lineage>
</organism>
<sequence>MNAFHFPLVASILFLGLATQARHLATAQQPQLVEAPVMDVADEEIQTPAPQWGSSPLVTPRDIRHFTSTNVIQEESSSPESDWLDIRPRSIDGETNGLVTKNLPQDRSGMPEGMLHGMPTRTYRTELTMSSYWHGARFCHRPLRFEDPALERYGRCGEGYLGHFPVLRSTGLFMAQSALLPVGLALKPPNKHVWSGPHRPILYWLE</sequence>